<comment type="caution">
    <text evidence="2">The sequence shown here is derived from an EMBL/GenBank/DDBJ whole genome shotgun (WGS) entry which is preliminary data.</text>
</comment>
<organism evidence="2 3">
    <name type="scientific">Ensifer oleiphilus</name>
    <dbReference type="NCBI Taxonomy" id="2742698"/>
    <lineage>
        <taxon>Bacteria</taxon>
        <taxon>Pseudomonadati</taxon>
        <taxon>Pseudomonadota</taxon>
        <taxon>Alphaproteobacteria</taxon>
        <taxon>Hyphomicrobiales</taxon>
        <taxon>Rhizobiaceae</taxon>
        <taxon>Sinorhizobium/Ensifer group</taxon>
        <taxon>Ensifer</taxon>
    </lineage>
</organism>
<evidence type="ECO:0000313" key="2">
    <source>
        <dbReference type="EMBL" id="NVD37838.1"/>
    </source>
</evidence>
<evidence type="ECO:0000259" key="1">
    <source>
        <dbReference type="PROSITE" id="PS50043"/>
    </source>
</evidence>
<keyword evidence="3" id="KW-1185">Reference proteome</keyword>
<dbReference type="Gene3D" id="1.10.10.10">
    <property type="entry name" value="Winged helix-like DNA-binding domain superfamily/Winged helix DNA-binding domain"/>
    <property type="match status" value="1"/>
</dbReference>
<evidence type="ECO:0000313" key="3">
    <source>
        <dbReference type="Proteomes" id="UP000520198"/>
    </source>
</evidence>
<dbReference type="GO" id="GO:0003677">
    <property type="term" value="F:DNA binding"/>
    <property type="evidence" value="ECO:0007669"/>
    <property type="project" value="InterPro"/>
</dbReference>
<accession>A0A7Y6Q2E6</accession>
<sequence>MLQPGHSGTEELTDLIYGAAFGECSWQDFLDRLANTLPNGRSALHYHDLATPRSYVPSVSGFDAKDIEQFNQHFAAVNPWIPKAMLVPAGQGICGEQIVARGELIKSEFYNDWLKRQTGCETSVGVTIIRSATRTFMLSTCTSSTDADLNQRAAEQYTYLAPHLKRAFDLLRKRDMMASGHGEGRDLLDSVGVGVIYVTENLRIRSMNESAERMISNNAPLRISPGGRVTLPSAGSAAALELLSLRVNTHAEPHVSLVRATDGAAYRITLVRLRSDIFVELLSGPTVAVLIEPATSLLPAERREHLRDIHGLTPAEVRIASGLAAGLSLREMAQANGVSYETIRTQLKSIYTKTEVNSQAALVSLLMR</sequence>
<dbReference type="SUPFAM" id="SSF46894">
    <property type="entry name" value="C-terminal effector domain of the bipartite response regulators"/>
    <property type="match status" value="1"/>
</dbReference>
<dbReference type="EMBL" id="JABWDU010000001">
    <property type="protein sequence ID" value="NVD37838.1"/>
    <property type="molecule type" value="Genomic_DNA"/>
</dbReference>
<dbReference type="InterPro" id="IPR036388">
    <property type="entry name" value="WH-like_DNA-bd_sf"/>
</dbReference>
<dbReference type="GO" id="GO:0006355">
    <property type="term" value="P:regulation of DNA-templated transcription"/>
    <property type="evidence" value="ECO:0007669"/>
    <property type="project" value="InterPro"/>
</dbReference>
<protein>
    <submittedName>
        <fullName evidence="2">Helix-turn-helix transcriptional regulator</fullName>
    </submittedName>
</protein>
<dbReference type="InterPro" id="IPR016032">
    <property type="entry name" value="Sig_transdc_resp-reg_C-effctor"/>
</dbReference>
<proteinExistence type="predicted"/>
<name>A0A7Y6Q2E6_9HYPH</name>
<feature type="domain" description="HTH luxR-type" evidence="1">
    <location>
        <begin position="305"/>
        <end position="368"/>
    </location>
</feature>
<dbReference type="SMART" id="SM00421">
    <property type="entry name" value="HTH_LUXR"/>
    <property type="match status" value="1"/>
</dbReference>
<gene>
    <name evidence="2" type="ORF">HT585_03145</name>
</gene>
<reference evidence="2 3" key="1">
    <citation type="submission" date="2020-06" db="EMBL/GenBank/DDBJ databases">
        <authorList>
            <person name="Grouzdev D.S."/>
        </authorList>
    </citation>
    <scope>NUCLEOTIDE SEQUENCE [LARGE SCALE GENOMIC DNA]</scope>
    <source>
        <strain evidence="2 3">HO-A22</strain>
    </source>
</reference>
<dbReference type="InterPro" id="IPR000792">
    <property type="entry name" value="Tscrpt_reg_LuxR_C"/>
</dbReference>
<dbReference type="RefSeq" id="WP_176351562.1">
    <property type="nucleotide sequence ID" value="NZ_JABWDU010000001.1"/>
</dbReference>
<dbReference type="PROSITE" id="PS50043">
    <property type="entry name" value="HTH_LUXR_2"/>
    <property type="match status" value="1"/>
</dbReference>
<dbReference type="Proteomes" id="UP000520198">
    <property type="component" value="Unassembled WGS sequence"/>
</dbReference>
<dbReference type="AlphaFoldDB" id="A0A7Y6Q2E6"/>